<proteinExistence type="predicted"/>
<organism evidence="2 3">
    <name type="scientific">Lactuca saligna</name>
    <name type="common">Willowleaf lettuce</name>
    <dbReference type="NCBI Taxonomy" id="75948"/>
    <lineage>
        <taxon>Eukaryota</taxon>
        <taxon>Viridiplantae</taxon>
        <taxon>Streptophyta</taxon>
        <taxon>Embryophyta</taxon>
        <taxon>Tracheophyta</taxon>
        <taxon>Spermatophyta</taxon>
        <taxon>Magnoliopsida</taxon>
        <taxon>eudicotyledons</taxon>
        <taxon>Gunneridae</taxon>
        <taxon>Pentapetalae</taxon>
        <taxon>asterids</taxon>
        <taxon>campanulids</taxon>
        <taxon>Asterales</taxon>
        <taxon>Asteraceae</taxon>
        <taxon>Cichorioideae</taxon>
        <taxon>Cichorieae</taxon>
        <taxon>Lactucinae</taxon>
        <taxon>Lactuca</taxon>
    </lineage>
</organism>
<dbReference type="Proteomes" id="UP001177003">
    <property type="component" value="Chromosome 2"/>
</dbReference>
<reference evidence="2" key="1">
    <citation type="submission" date="2023-04" db="EMBL/GenBank/DDBJ databases">
        <authorList>
            <person name="Vijverberg K."/>
            <person name="Xiong W."/>
            <person name="Schranz E."/>
        </authorList>
    </citation>
    <scope>NUCLEOTIDE SEQUENCE</scope>
</reference>
<protein>
    <submittedName>
        <fullName evidence="2">Uncharacterized protein</fullName>
    </submittedName>
</protein>
<dbReference type="AlphaFoldDB" id="A0AA35W0M3"/>
<gene>
    <name evidence="2" type="ORF">LSALG_LOCUS11708</name>
</gene>
<accession>A0AA35W0M3</accession>
<evidence type="ECO:0000256" key="1">
    <source>
        <dbReference type="SAM" id="MobiDB-lite"/>
    </source>
</evidence>
<evidence type="ECO:0000313" key="3">
    <source>
        <dbReference type="Proteomes" id="UP001177003"/>
    </source>
</evidence>
<evidence type="ECO:0000313" key="2">
    <source>
        <dbReference type="EMBL" id="CAI9271438.1"/>
    </source>
</evidence>
<sequence>MSSHLPIGTGKDNAIIRAYRKIPFSGVHPIPTELQRIIDESDKPKRGRKRKAKDATSESIKFPKRAKKPVQIPRSPSLIIQEESEEKTVTEVQEDNTLRNEEDDTTETSEPATTENIPKEVDYGSGGWVGPVYSLGVDRYVRRGLLCTVGWACYVSWARPVNSWIGPVT</sequence>
<keyword evidence="3" id="KW-1185">Reference proteome</keyword>
<feature type="region of interest" description="Disordered" evidence="1">
    <location>
        <begin position="35"/>
        <end position="120"/>
    </location>
</feature>
<name>A0AA35W0M3_LACSI</name>
<dbReference type="EMBL" id="OX465078">
    <property type="protein sequence ID" value="CAI9271438.1"/>
    <property type="molecule type" value="Genomic_DNA"/>
</dbReference>